<protein>
    <submittedName>
        <fullName evidence="1">Uncharacterized protein</fullName>
    </submittedName>
</protein>
<dbReference type="RefSeq" id="WP_158644901.1">
    <property type="nucleotide sequence ID" value="NZ_FMAE01000065.1"/>
</dbReference>
<evidence type="ECO:0000313" key="1">
    <source>
        <dbReference type="EMBL" id="SCB53452.1"/>
    </source>
</evidence>
<dbReference type="AlphaFoldDB" id="A0A1C3XMC9"/>
<accession>A0A1C3XMC9</accession>
<dbReference type="EMBL" id="FMAE01000065">
    <property type="protein sequence ID" value="SCB53452.1"/>
    <property type="molecule type" value="Genomic_DNA"/>
</dbReference>
<gene>
    <name evidence="1" type="ORF">GA0061099_10656</name>
</gene>
<evidence type="ECO:0000313" key="2">
    <source>
        <dbReference type="Proteomes" id="UP000183174"/>
    </source>
</evidence>
<proteinExistence type="predicted"/>
<reference evidence="1 2" key="1">
    <citation type="submission" date="2016-08" db="EMBL/GenBank/DDBJ databases">
        <authorList>
            <person name="Seilhamer J.J."/>
        </authorList>
    </citation>
    <scope>NUCLEOTIDE SEQUENCE [LARGE SCALE GENOMIC DNA]</scope>
    <source>
        <strain evidence="1 2">CCBAU 10071</strain>
    </source>
</reference>
<dbReference type="Proteomes" id="UP000183174">
    <property type="component" value="Unassembled WGS sequence"/>
</dbReference>
<name>A0A1C3XMC9_9BRAD</name>
<organism evidence="1 2">
    <name type="scientific">Bradyrhizobium yuanmingense</name>
    <dbReference type="NCBI Taxonomy" id="108015"/>
    <lineage>
        <taxon>Bacteria</taxon>
        <taxon>Pseudomonadati</taxon>
        <taxon>Pseudomonadota</taxon>
        <taxon>Alphaproteobacteria</taxon>
        <taxon>Hyphomicrobiales</taxon>
        <taxon>Nitrobacteraceae</taxon>
        <taxon>Bradyrhizobium</taxon>
    </lineage>
</organism>
<sequence length="55" mass="6703">MREQPPIGFWFDSDEIEQKAIAELKEEHFRRMVDERKAYLNGPGPSWWRKLLRLT</sequence>